<gene>
    <name evidence="21" type="primary">PGC</name>
</gene>
<dbReference type="PANTHER" id="PTHR47966:SF72">
    <property type="entry name" value="GASTRICSIN"/>
    <property type="match status" value="1"/>
</dbReference>
<keyword evidence="8 17" id="KW-0378">Hydrolase</keyword>
<evidence type="ECO:0000256" key="9">
    <source>
        <dbReference type="ARBA" id="ARBA00023145"/>
    </source>
</evidence>
<evidence type="ECO:0000256" key="3">
    <source>
        <dbReference type="ARBA" id="ARBA00022525"/>
    </source>
</evidence>
<keyword evidence="7" id="KW-0222">Digestion</keyword>
<dbReference type="Proteomes" id="UP000248480">
    <property type="component" value="Unplaced"/>
</dbReference>
<evidence type="ECO:0000256" key="1">
    <source>
        <dbReference type="ARBA" id="ARBA00004613"/>
    </source>
</evidence>
<dbReference type="FunFam" id="2.40.70.10:FF:000006">
    <property type="entry name" value="Cathepsin E"/>
    <property type="match status" value="1"/>
</dbReference>
<evidence type="ECO:0000256" key="17">
    <source>
        <dbReference type="RuleBase" id="RU000454"/>
    </source>
</evidence>
<name>A0A2Y9DR06_TRIMA</name>
<reference evidence="21" key="1">
    <citation type="submission" date="2025-08" db="UniProtKB">
        <authorList>
            <consortium name="RefSeq"/>
        </authorList>
    </citation>
    <scope>IDENTIFICATION</scope>
</reference>
<comment type="similarity">
    <text evidence="2 17">Belongs to the peptidase A1 family.</text>
</comment>
<dbReference type="STRING" id="127582.A0A2Y9DR06"/>
<evidence type="ECO:0000256" key="8">
    <source>
        <dbReference type="ARBA" id="ARBA00022801"/>
    </source>
</evidence>
<dbReference type="SUPFAM" id="SSF50630">
    <property type="entry name" value="Acid proteases"/>
    <property type="match status" value="1"/>
</dbReference>
<comment type="catalytic activity">
    <reaction evidence="11">
        <text>More restricted specificity than pepsin A, but shows preferential cleavage at Tyr-|-Xaa bonds. High activity on hemoglobin.</text>
        <dbReference type="EC" id="3.4.23.3"/>
    </reaction>
</comment>
<evidence type="ECO:0000313" key="21">
    <source>
        <dbReference type="RefSeq" id="XP_004379499.1"/>
    </source>
</evidence>
<dbReference type="PRINTS" id="PR00792">
    <property type="entry name" value="PEPSIN"/>
</dbReference>
<keyword evidence="6 17" id="KW-0064">Aspartyl protease</keyword>
<dbReference type="Gene3D" id="6.10.140.60">
    <property type="match status" value="1"/>
</dbReference>
<feature type="signal peptide" evidence="18">
    <location>
        <begin position="1"/>
        <end position="16"/>
    </location>
</feature>
<evidence type="ECO:0000256" key="2">
    <source>
        <dbReference type="ARBA" id="ARBA00007447"/>
    </source>
</evidence>
<dbReference type="FunCoup" id="A0A2Y9DR06">
    <property type="interactions" value="123"/>
</dbReference>
<dbReference type="CTD" id="5225"/>
<dbReference type="InterPro" id="IPR012848">
    <property type="entry name" value="Aspartic_peptidase_N"/>
</dbReference>
<keyword evidence="4 17" id="KW-0645">Protease</keyword>
<evidence type="ECO:0000256" key="7">
    <source>
        <dbReference type="ARBA" id="ARBA00022757"/>
    </source>
</evidence>
<dbReference type="AlphaFoldDB" id="A0A2Y9DR06"/>
<keyword evidence="9" id="KW-0865">Zymogen</keyword>
<feature type="disulfide bond" evidence="16">
    <location>
        <begin position="314"/>
        <end position="347"/>
    </location>
</feature>
<proteinExistence type="inferred from homology"/>
<evidence type="ECO:0000256" key="5">
    <source>
        <dbReference type="ARBA" id="ARBA00022729"/>
    </source>
</evidence>
<dbReference type="Gene3D" id="2.40.70.10">
    <property type="entry name" value="Acid Proteases"/>
    <property type="match status" value="2"/>
</dbReference>
<dbReference type="EC" id="3.4.23.3" evidence="13"/>
<protein>
    <recommendedName>
        <fullName evidence="14">Gastricsin</fullName>
        <ecNumber evidence="13">3.4.23.3</ecNumber>
    </recommendedName>
</protein>
<dbReference type="InterPro" id="IPR033121">
    <property type="entry name" value="PEPTIDASE_A1"/>
</dbReference>
<dbReference type="FunFam" id="2.40.70.10:FF:000004">
    <property type="entry name" value="Pepsin A"/>
    <property type="match status" value="1"/>
</dbReference>
<dbReference type="InterPro" id="IPR001461">
    <property type="entry name" value="Aspartic_peptidase_A1"/>
</dbReference>
<feature type="active site" evidence="15">
    <location>
        <position position="94"/>
    </location>
</feature>
<sequence length="392" mass="43173">MKWILVALFCLHVLEAAEVKIPLKKMKSMRETMKDKGLLEEFLRTHKYDPAQKYHFSDFSDFSVVYEPMAYIDAAYFGEISIGTPPQNFLVLFDTGSSNLWVPSVYCQSPACTSHPRFNPSESSTYSTNGQTFSVQYGSGSLTGFFGYDTLTVQSIEVPNQEFGLSEDEPGTSFVYAKFDGIMGMAYPALSRGGATTALQGMLQENALTSPIFSFYLSNQQSSQDGGALILGGVDNSLYSGQIYWAPVTQELYWQIGIEEFLIGSQASGWCSQGCQAIVDTGTSLLTVPQQYLSAVLQATGAQEDEYGQFLVNCSNIQDLPTFTFIINDVQFPLPPSSYILENNGYCTVGVMSTYLSSQDGQPLWILGDVFLRSYYSVFDIGNNRVGFATAA</sequence>
<evidence type="ECO:0000256" key="4">
    <source>
        <dbReference type="ARBA" id="ARBA00022670"/>
    </source>
</evidence>
<keyword evidence="3" id="KW-0964">Secreted</keyword>
<dbReference type="PROSITE" id="PS51767">
    <property type="entry name" value="PEPTIDASE_A1"/>
    <property type="match status" value="1"/>
</dbReference>
<evidence type="ECO:0000256" key="12">
    <source>
        <dbReference type="ARBA" id="ARBA00023749"/>
    </source>
</evidence>
<keyword evidence="10 16" id="KW-1015">Disulfide bond</keyword>
<feature type="chain" id="PRO_5015931429" description="Gastricsin" evidence="18">
    <location>
        <begin position="17"/>
        <end position="392"/>
    </location>
</feature>
<feature type="disulfide bond" evidence="16">
    <location>
        <begin position="107"/>
        <end position="112"/>
    </location>
</feature>
<evidence type="ECO:0000256" key="13">
    <source>
        <dbReference type="ARBA" id="ARBA00023796"/>
    </source>
</evidence>
<dbReference type="Pfam" id="PF07966">
    <property type="entry name" value="A1_Propeptide"/>
    <property type="match status" value="1"/>
</dbReference>
<dbReference type="PROSITE" id="PS00141">
    <property type="entry name" value="ASP_PROTEASE"/>
    <property type="match status" value="2"/>
</dbReference>
<dbReference type="GO" id="GO:0004190">
    <property type="term" value="F:aspartic-type endopeptidase activity"/>
    <property type="evidence" value="ECO:0007669"/>
    <property type="project" value="UniProtKB-KW"/>
</dbReference>
<evidence type="ECO:0000256" key="11">
    <source>
        <dbReference type="ARBA" id="ARBA00023733"/>
    </source>
</evidence>
<feature type="active site" evidence="15">
    <location>
        <position position="280"/>
    </location>
</feature>
<keyword evidence="20" id="KW-1185">Reference proteome</keyword>
<dbReference type="PANTHER" id="PTHR47966">
    <property type="entry name" value="BETA-SITE APP-CLEAVING ENZYME, ISOFORM A-RELATED"/>
    <property type="match status" value="1"/>
</dbReference>
<evidence type="ECO:0000256" key="16">
    <source>
        <dbReference type="PIRSR" id="PIRSR601461-2"/>
    </source>
</evidence>
<evidence type="ECO:0000259" key="19">
    <source>
        <dbReference type="PROSITE" id="PS51767"/>
    </source>
</evidence>
<evidence type="ECO:0000256" key="6">
    <source>
        <dbReference type="ARBA" id="ARBA00022750"/>
    </source>
</evidence>
<comment type="function">
    <text evidence="12">Hydrolyzes a variety of proteins.</text>
</comment>
<evidence type="ECO:0000313" key="20">
    <source>
        <dbReference type="Proteomes" id="UP000248480"/>
    </source>
</evidence>
<organism evidence="20 21">
    <name type="scientific">Trichechus manatus latirostris</name>
    <name type="common">Florida manatee</name>
    <dbReference type="NCBI Taxonomy" id="127582"/>
    <lineage>
        <taxon>Eukaryota</taxon>
        <taxon>Metazoa</taxon>
        <taxon>Chordata</taxon>
        <taxon>Craniata</taxon>
        <taxon>Vertebrata</taxon>
        <taxon>Euteleostomi</taxon>
        <taxon>Mammalia</taxon>
        <taxon>Eutheria</taxon>
        <taxon>Afrotheria</taxon>
        <taxon>Sirenia</taxon>
        <taxon>Trichechidae</taxon>
        <taxon>Trichechus</taxon>
    </lineage>
</organism>
<dbReference type="GO" id="GO:0007586">
    <property type="term" value="P:digestion"/>
    <property type="evidence" value="ECO:0007669"/>
    <property type="project" value="UniProtKB-KW"/>
</dbReference>
<dbReference type="KEGG" id="tmu:101349705"/>
<comment type="subcellular location">
    <subcellularLocation>
        <location evidence="1">Secreted</location>
    </subcellularLocation>
</comment>
<evidence type="ECO:0000256" key="18">
    <source>
        <dbReference type="SAM" id="SignalP"/>
    </source>
</evidence>
<evidence type="ECO:0000256" key="15">
    <source>
        <dbReference type="PIRSR" id="PIRSR601461-1"/>
    </source>
</evidence>
<dbReference type="GO" id="GO:0005615">
    <property type="term" value="C:extracellular space"/>
    <property type="evidence" value="ECO:0007669"/>
    <property type="project" value="TreeGrafter"/>
</dbReference>
<dbReference type="InterPro" id="IPR001969">
    <property type="entry name" value="Aspartic_peptidase_AS"/>
</dbReference>
<dbReference type="GO" id="GO:0006508">
    <property type="term" value="P:proteolysis"/>
    <property type="evidence" value="ECO:0007669"/>
    <property type="project" value="UniProtKB-KW"/>
</dbReference>
<dbReference type="InParanoid" id="A0A2Y9DR06"/>
<keyword evidence="5 18" id="KW-0732">Signal</keyword>
<dbReference type="RefSeq" id="XP_004379499.1">
    <property type="nucleotide sequence ID" value="XM_004379442.1"/>
</dbReference>
<evidence type="ECO:0000256" key="10">
    <source>
        <dbReference type="ARBA" id="ARBA00023157"/>
    </source>
</evidence>
<dbReference type="GeneID" id="101349705"/>
<dbReference type="OrthoDB" id="771136at2759"/>
<dbReference type="InterPro" id="IPR021109">
    <property type="entry name" value="Peptidase_aspartic_dom_sf"/>
</dbReference>
<accession>A0A2Y9DR06</accession>
<dbReference type="Pfam" id="PF00026">
    <property type="entry name" value="Asp"/>
    <property type="match status" value="1"/>
</dbReference>
<feature type="domain" description="Peptidase A1" evidence="19">
    <location>
        <begin position="76"/>
        <end position="389"/>
    </location>
</feature>
<evidence type="ECO:0000256" key="14">
    <source>
        <dbReference type="ARBA" id="ARBA00023821"/>
    </source>
</evidence>